<feature type="transmembrane region" description="Helical" evidence="10">
    <location>
        <begin position="398"/>
        <end position="416"/>
    </location>
</feature>
<dbReference type="GO" id="GO:0042281">
    <property type="term" value="F:dolichyl pyrophosphate Man9GlcNAc2 alpha-1,3-glucosyltransferase activity"/>
    <property type="evidence" value="ECO:0007669"/>
    <property type="project" value="TreeGrafter"/>
</dbReference>
<protein>
    <recommendedName>
        <fullName evidence="10">Alpha-1,3-glucosyltransferase</fullName>
        <ecNumber evidence="10">2.4.1.-</ecNumber>
    </recommendedName>
</protein>
<evidence type="ECO:0000256" key="8">
    <source>
        <dbReference type="ARBA" id="ARBA00022989"/>
    </source>
</evidence>
<dbReference type="Pfam" id="PF03155">
    <property type="entry name" value="Alg6_Alg8"/>
    <property type="match status" value="2"/>
</dbReference>
<evidence type="ECO:0000256" key="5">
    <source>
        <dbReference type="ARBA" id="ARBA00022679"/>
    </source>
</evidence>
<keyword evidence="12" id="KW-1185">Reference proteome</keyword>
<comment type="pathway">
    <text evidence="2 10">Protein modification; protein glycosylation.</text>
</comment>
<name>A0A443RLM4_9ACAR</name>
<keyword evidence="7 10" id="KW-0256">Endoplasmic reticulum</keyword>
<dbReference type="OrthoDB" id="4983at2759"/>
<feature type="transmembrane region" description="Helical" evidence="10">
    <location>
        <begin position="350"/>
        <end position="371"/>
    </location>
</feature>
<keyword evidence="6 10" id="KW-0812">Transmembrane</keyword>
<feature type="non-terminal residue" evidence="11">
    <location>
        <position position="1"/>
    </location>
</feature>
<dbReference type="PANTHER" id="PTHR12413:SF1">
    <property type="entry name" value="DOLICHYL PYROPHOSPHATE MAN9GLCNAC2 ALPHA-1,3-GLUCOSYLTRANSFERASE"/>
    <property type="match status" value="1"/>
</dbReference>
<organism evidence="11 12">
    <name type="scientific">Dinothrombium tinctorium</name>
    <dbReference type="NCBI Taxonomy" id="1965070"/>
    <lineage>
        <taxon>Eukaryota</taxon>
        <taxon>Metazoa</taxon>
        <taxon>Ecdysozoa</taxon>
        <taxon>Arthropoda</taxon>
        <taxon>Chelicerata</taxon>
        <taxon>Arachnida</taxon>
        <taxon>Acari</taxon>
        <taxon>Acariformes</taxon>
        <taxon>Trombidiformes</taxon>
        <taxon>Prostigmata</taxon>
        <taxon>Anystina</taxon>
        <taxon>Parasitengona</taxon>
        <taxon>Trombidioidea</taxon>
        <taxon>Trombidiidae</taxon>
        <taxon>Dinothrombium</taxon>
    </lineage>
</organism>
<evidence type="ECO:0000256" key="6">
    <source>
        <dbReference type="ARBA" id="ARBA00022692"/>
    </source>
</evidence>
<evidence type="ECO:0000313" key="12">
    <source>
        <dbReference type="Proteomes" id="UP000285301"/>
    </source>
</evidence>
<gene>
    <name evidence="11" type="ORF">B4U79_04563</name>
</gene>
<feature type="transmembrane region" description="Helical" evidence="10">
    <location>
        <begin position="149"/>
        <end position="170"/>
    </location>
</feature>
<dbReference type="EC" id="2.4.1.-" evidence="10"/>
<dbReference type="GO" id="GO:0005789">
    <property type="term" value="C:endoplasmic reticulum membrane"/>
    <property type="evidence" value="ECO:0007669"/>
    <property type="project" value="UniProtKB-SubCell"/>
</dbReference>
<sequence>ADKPPLYGDYEAQRHWMEVTVNLEPKEWYKNSSENDLLYWGLDYPPLTAYHMFVCGKIAQLYNKSWVALNVSRGTHGYHHKLFMRSTVIVVDVLIYFTATIAYWISVKRPAKSRDKAIFITLSLLYPGLILIDHGHFQYNCVNLGLTLWAVFFLQEGFDIFASIAFCLALNYKQMSLYHALPFFSYLLGISMQQPSTKQSVKKLVEISFVVIFTFYLCWLPFLSDLETFFQVLKRLFPFERGLYEVRYFILVNQTVIQTLFSGQGGKCVVRIGSINQIKAAITGENSELIEVNSSLVFFLLSFQVHEKSILLVALAITTLLHEHSFASFWFCIISVFSLQPLLIKDTLMLPYYTITILFIIAFIIAGKGFGLSRNFTPREKLRTVIVSIHDNDQSSNFCLQFISSMMGCLFLSLSTNILSPPAKYPDLFAVLNAIFCCIHFLGFCIYYHYLQFSVTSFKALNGKNGLSKLKKKFN</sequence>
<keyword evidence="5 10" id="KW-0808">Transferase</keyword>
<keyword evidence="4 10" id="KW-0328">Glycosyltransferase</keyword>
<feature type="transmembrane region" description="Helical" evidence="10">
    <location>
        <begin position="207"/>
        <end position="226"/>
    </location>
</feature>
<accession>A0A443RLM4</accession>
<dbReference type="STRING" id="1965070.A0A443RLM4"/>
<evidence type="ECO:0000256" key="2">
    <source>
        <dbReference type="ARBA" id="ARBA00004922"/>
    </source>
</evidence>
<dbReference type="Proteomes" id="UP000285301">
    <property type="component" value="Unassembled WGS sequence"/>
</dbReference>
<feature type="transmembrane region" description="Helical" evidence="10">
    <location>
        <begin position="428"/>
        <end position="450"/>
    </location>
</feature>
<dbReference type="InterPro" id="IPR004856">
    <property type="entry name" value="Glyco_trans_ALG6/ALG8"/>
</dbReference>
<evidence type="ECO:0000256" key="3">
    <source>
        <dbReference type="ARBA" id="ARBA00008715"/>
    </source>
</evidence>
<evidence type="ECO:0000256" key="10">
    <source>
        <dbReference type="RuleBase" id="RU363110"/>
    </source>
</evidence>
<evidence type="ECO:0000256" key="7">
    <source>
        <dbReference type="ARBA" id="ARBA00022824"/>
    </source>
</evidence>
<feature type="transmembrane region" description="Helical" evidence="10">
    <location>
        <begin position="310"/>
        <end position="338"/>
    </location>
</feature>
<evidence type="ECO:0000313" key="11">
    <source>
        <dbReference type="EMBL" id="RWS16150.1"/>
    </source>
</evidence>
<comment type="caution">
    <text evidence="11">The sequence shown here is derived from an EMBL/GenBank/DDBJ whole genome shotgun (WGS) entry which is preliminary data.</text>
</comment>
<evidence type="ECO:0000256" key="9">
    <source>
        <dbReference type="ARBA" id="ARBA00023136"/>
    </source>
</evidence>
<dbReference type="PANTHER" id="PTHR12413">
    <property type="entry name" value="DOLICHYL GLYCOSYLTRANSFERASE"/>
    <property type="match status" value="1"/>
</dbReference>
<evidence type="ECO:0000256" key="4">
    <source>
        <dbReference type="ARBA" id="ARBA00022676"/>
    </source>
</evidence>
<evidence type="ECO:0000256" key="1">
    <source>
        <dbReference type="ARBA" id="ARBA00004477"/>
    </source>
</evidence>
<dbReference type="EMBL" id="NCKU01000289">
    <property type="protein sequence ID" value="RWS16150.1"/>
    <property type="molecule type" value="Genomic_DNA"/>
</dbReference>
<feature type="transmembrane region" description="Helical" evidence="10">
    <location>
        <begin position="117"/>
        <end position="137"/>
    </location>
</feature>
<keyword evidence="8 10" id="KW-1133">Transmembrane helix</keyword>
<proteinExistence type="inferred from homology"/>
<keyword evidence="9 10" id="KW-0472">Membrane</keyword>
<reference evidence="11 12" key="1">
    <citation type="journal article" date="2018" name="Gigascience">
        <title>Genomes of trombidid mites reveal novel predicted allergens and laterally-transferred genes associated with secondary metabolism.</title>
        <authorList>
            <person name="Dong X."/>
            <person name="Chaisiri K."/>
            <person name="Xia D."/>
            <person name="Armstrong S.D."/>
            <person name="Fang Y."/>
            <person name="Donnelly M.J."/>
            <person name="Kadowaki T."/>
            <person name="McGarry J.W."/>
            <person name="Darby A.C."/>
            <person name="Makepeace B.L."/>
        </authorList>
    </citation>
    <scope>NUCLEOTIDE SEQUENCE [LARGE SCALE GENOMIC DNA]</scope>
    <source>
        <strain evidence="11">UoL-WK</strain>
    </source>
</reference>
<dbReference type="UniPathway" id="UPA00378"/>
<dbReference type="AlphaFoldDB" id="A0A443RLM4"/>
<comment type="subcellular location">
    <subcellularLocation>
        <location evidence="1 10">Endoplasmic reticulum membrane</location>
        <topology evidence="1 10">Multi-pass membrane protein</topology>
    </subcellularLocation>
</comment>
<feature type="transmembrane region" description="Helical" evidence="10">
    <location>
        <begin position="82"/>
        <end position="105"/>
    </location>
</feature>
<comment type="similarity">
    <text evidence="3 10">Belongs to the ALG6/ALG8 glucosyltransferase family.</text>
</comment>